<dbReference type="PROSITE" id="PS00097">
    <property type="entry name" value="CARBAMOYLTRANSFERASE"/>
    <property type="match status" value="1"/>
</dbReference>
<dbReference type="InterPro" id="IPR006131">
    <property type="entry name" value="Asp_carbamoyltransf_Asp/Orn-bd"/>
</dbReference>
<dbReference type="PRINTS" id="PR00100">
    <property type="entry name" value="AOTCASE"/>
</dbReference>
<keyword evidence="11" id="KW-1185">Reference proteome</keyword>
<accession>A0AAD5X483</accession>
<dbReference type="PRINTS" id="PR00102">
    <property type="entry name" value="OTCASE"/>
</dbReference>
<evidence type="ECO:0000256" key="6">
    <source>
        <dbReference type="ARBA" id="ARBA00022679"/>
    </source>
</evidence>
<evidence type="ECO:0000256" key="7">
    <source>
        <dbReference type="RuleBase" id="RU003634"/>
    </source>
</evidence>
<evidence type="ECO:0000313" key="11">
    <source>
        <dbReference type="Proteomes" id="UP001212841"/>
    </source>
</evidence>
<dbReference type="InterPro" id="IPR006132">
    <property type="entry name" value="Asp/Orn_carbamoyltranf_P-bd"/>
</dbReference>
<dbReference type="Proteomes" id="UP001212841">
    <property type="component" value="Unassembled WGS sequence"/>
</dbReference>
<dbReference type="GO" id="GO:0005739">
    <property type="term" value="C:mitochondrion"/>
    <property type="evidence" value="ECO:0007669"/>
    <property type="project" value="TreeGrafter"/>
</dbReference>
<dbReference type="InterPro" id="IPR006130">
    <property type="entry name" value="Asp/Orn_carbamoylTrfase"/>
</dbReference>
<protein>
    <recommendedName>
        <fullName evidence="3">ornithine carbamoyltransferase</fullName>
        <ecNumber evidence="3">2.1.3.3</ecNumber>
    </recommendedName>
</protein>
<evidence type="ECO:0000256" key="2">
    <source>
        <dbReference type="ARBA" id="ARBA00007805"/>
    </source>
</evidence>
<dbReference type="SUPFAM" id="SSF53671">
    <property type="entry name" value="Aspartate/ornithine carbamoyltransferase"/>
    <property type="match status" value="1"/>
</dbReference>
<name>A0AAD5X483_9FUNG</name>
<evidence type="ECO:0000256" key="1">
    <source>
        <dbReference type="ARBA" id="ARBA00004975"/>
    </source>
</evidence>
<dbReference type="PANTHER" id="PTHR45753">
    <property type="entry name" value="ORNITHINE CARBAMOYLTRANSFERASE, MITOCHONDRIAL"/>
    <property type="match status" value="1"/>
</dbReference>
<dbReference type="PANTHER" id="PTHR45753:SF3">
    <property type="entry name" value="ORNITHINE TRANSCARBAMYLASE, MITOCHONDRIAL"/>
    <property type="match status" value="1"/>
</dbReference>
<evidence type="ECO:0000259" key="8">
    <source>
        <dbReference type="Pfam" id="PF00185"/>
    </source>
</evidence>
<proteinExistence type="inferred from homology"/>
<keyword evidence="6 7" id="KW-0808">Transferase</keyword>
<evidence type="ECO:0000313" key="10">
    <source>
        <dbReference type="EMBL" id="KAJ3054341.1"/>
    </source>
</evidence>
<evidence type="ECO:0000256" key="4">
    <source>
        <dbReference type="ARBA" id="ARBA00022571"/>
    </source>
</evidence>
<dbReference type="InterPro" id="IPR002292">
    <property type="entry name" value="Orn/put_carbamltrans"/>
</dbReference>
<keyword evidence="5" id="KW-0028">Amino-acid biosynthesis</keyword>
<dbReference type="InterPro" id="IPR036901">
    <property type="entry name" value="Asp/Orn_carbamoylTrfase_sf"/>
</dbReference>
<dbReference type="FunFam" id="3.40.50.1370:FF:000009">
    <property type="entry name" value="Ornithine carbamoyltransferase, mitochondrial"/>
    <property type="match status" value="1"/>
</dbReference>
<dbReference type="Pfam" id="PF02729">
    <property type="entry name" value="OTCace_N"/>
    <property type="match status" value="1"/>
</dbReference>
<comment type="caution">
    <text evidence="10">The sequence shown here is derived from an EMBL/GenBank/DDBJ whole genome shotgun (WGS) entry which is preliminary data.</text>
</comment>
<dbReference type="AlphaFoldDB" id="A0AAD5X483"/>
<dbReference type="EC" id="2.1.3.3" evidence="3"/>
<sequence length="394" mass="43591">MLVTKVSFHLPISKKAPVFSRYAFPPSCRHFTSTPTPRYPTSPASHFKGTKHFLTLRDFTPVQILHLIRRSLELKQQITAERAGQALSPLAKGEIAPLASKTLGMIFSKKSTRTRVSAEAGWAYYGGSTMYLGKDDIQLSGGEALRDTSVVISSMVDCLLARVGEHEEVETLAQYSSVPVINALTAKYHPLQALADIMTLYELYLPDALSHKSSPSSTSLPLPLLPKLNIAWVGDGNNIIHSLLVTLPRLGANVSVATPKGYDCAPDVVEYAEEHATGGDERGEISFTRDPEVAVKDADVIVTDTWVSMGQEKEKAKRLAEFKGYQVTEAMAKGAKPDWKFMHCLPRKPEEVDDDVFYNPERSVVFQEAENRKYTVMAVYEMLMLWAKDAPVGK</sequence>
<comment type="pathway">
    <text evidence="1">Amino-acid biosynthesis; L-arginine biosynthesis; L-arginine from L-ornithine and carbamoyl phosphate: step 1/3.</text>
</comment>
<dbReference type="GO" id="GO:0042450">
    <property type="term" value="P:L-arginine biosynthetic process via ornithine"/>
    <property type="evidence" value="ECO:0007669"/>
    <property type="project" value="TreeGrafter"/>
</dbReference>
<dbReference type="GO" id="GO:0016597">
    <property type="term" value="F:amino acid binding"/>
    <property type="evidence" value="ECO:0007669"/>
    <property type="project" value="InterPro"/>
</dbReference>
<comment type="similarity">
    <text evidence="2">Belongs to the aspartate/ornithine carbamoyltransferase superfamily. OTCase family.</text>
</comment>
<reference evidence="10" key="1">
    <citation type="submission" date="2020-05" db="EMBL/GenBank/DDBJ databases">
        <title>Phylogenomic resolution of chytrid fungi.</title>
        <authorList>
            <person name="Stajich J.E."/>
            <person name="Amses K."/>
            <person name="Simmons R."/>
            <person name="Seto K."/>
            <person name="Myers J."/>
            <person name="Bonds A."/>
            <person name="Quandt C.A."/>
            <person name="Barry K."/>
            <person name="Liu P."/>
            <person name="Grigoriev I."/>
            <person name="Longcore J.E."/>
            <person name="James T.Y."/>
        </authorList>
    </citation>
    <scope>NUCLEOTIDE SEQUENCE</scope>
    <source>
        <strain evidence="10">JEL0318</strain>
    </source>
</reference>
<gene>
    <name evidence="10" type="primary">ARG3</name>
    <name evidence="10" type="ORF">HK097_002064</name>
</gene>
<dbReference type="NCBIfam" id="TIGR00658">
    <property type="entry name" value="orni_carb_tr"/>
    <property type="match status" value="1"/>
</dbReference>
<keyword evidence="4" id="KW-0055">Arginine biosynthesis</keyword>
<feature type="domain" description="Aspartate/ornithine carbamoyltransferase Asp/Orn-binding" evidence="8">
    <location>
        <begin position="228"/>
        <end position="382"/>
    </location>
</feature>
<dbReference type="GO" id="GO:0019240">
    <property type="term" value="P:citrulline biosynthetic process"/>
    <property type="evidence" value="ECO:0007669"/>
    <property type="project" value="TreeGrafter"/>
</dbReference>
<dbReference type="Pfam" id="PF00185">
    <property type="entry name" value="OTCace"/>
    <property type="match status" value="1"/>
</dbReference>
<dbReference type="EMBL" id="JADGJD010000143">
    <property type="protein sequence ID" value="KAJ3054341.1"/>
    <property type="molecule type" value="Genomic_DNA"/>
</dbReference>
<evidence type="ECO:0000256" key="3">
    <source>
        <dbReference type="ARBA" id="ARBA00013007"/>
    </source>
</evidence>
<evidence type="ECO:0000259" key="9">
    <source>
        <dbReference type="Pfam" id="PF02729"/>
    </source>
</evidence>
<evidence type="ECO:0000256" key="5">
    <source>
        <dbReference type="ARBA" id="ARBA00022605"/>
    </source>
</evidence>
<feature type="domain" description="Aspartate/ornithine carbamoyltransferase carbamoyl-P binding" evidence="9">
    <location>
        <begin position="51"/>
        <end position="202"/>
    </location>
</feature>
<dbReference type="GO" id="GO:0004585">
    <property type="term" value="F:ornithine carbamoyltransferase activity"/>
    <property type="evidence" value="ECO:0007669"/>
    <property type="project" value="UniProtKB-EC"/>
</dbReference>
<dbReference type="Gene3D" id="3.40.50.1370">
    <property type="entry name" value="Aspartate/ornithine carbamoyltransferase"/>
    <property type="match status" value="2"/>
</dbReference>
<dbReference type="NCBIfam" id="NF001986">
    <property type="entry name" value="PRK00779.1"/>
    <property type="match status" value="1"/>
</dbReference>
<organism evidence="10 11">
    <name type="scientific">Rhizophlyctis rosea</name>
    <dbReference type="NCBI Taxonomy" id="64517"/>
    <lineage>
        <taxon>Eukaryota</taxon>
        <taxon>Fungi</taxon>
        <taxon>Fungi incertae sedis</taxon>
        <taxon>Chytridiomycota</taxon>
        <taxon>Chytridiomycota incertae sedis</taxon>
        <taxon>Chytridiomycetes</taxon>
        <taxon>Rhizophlyctidales</taxon>
        <taxon>Rhizophlyctidaceae</taxon>
        <taxon>Rhizophlyctis</taxon>
    </lineage>
</organism>